<sequence length="190" mass="22277">MDNFERCDYCGLLLQHIGILQNELTQSEPETNNRYATLLELKSYYWLIKAFYNKVLVQCDCEYKNRFCSILKDLLELFEENEVKLDADKMKCDICRILPCELFSLLDAACKISNQQGLESMYAELHYHVFISWIYEDDHLSFASKCTYFVTADTTLYDKAKEIYGFLGIGTIPVLLDELMDMQNDILKFI</sequence>
<evidence type="ECO:0000313" key="1">
    <source>
        <dbReference type="EMBL" id="SHI74044.1"/>
    </source>
</evidence>
<evidence type="ECO:0000313" key="2">
    <source>
        <dbReference type="Proteomes" id="UP000183954"/>
    </source>
</evidence>
<dbReference type="EMBL" id="FQXJ01000024">
    <property type="protein sequence ID" value="SHI74044.1"/>
    <property type="molecule type" value="Genomic_DNA"/>
</dbReference>
<dbReference type="AlphaFoldDB" id="A0A1M6DL55"/>
<organism evidence="1 2">
    <name type="scientific">Desulfosporosinus lacus DSM 15449</name>
    <dbReference type="NCBI Taxonomy" id="1121420"/>
    <lineage>
        <taxon>Bacteria</taxon>
        <taxon>Bacillati</taxon>
        <taxon>Bacillota</taxon>
        <taxon>Clostridia</taxon>
        <taxon>Eubacteriales</taxon>
        <taxon>Desulfitobacteriaceae</taxon>
        <taxon>Desulfosporosinus</taxon>
    </lineage>
</organism>
<gene>
    <name evidence="1" type="ORF">SAMN02746098_04556</name>
</gene>
<dbReference type="OrthoDB" id="9758506at2"/>
<keyword evidence="2" id="KW-1185">Reference proteome</keyword>
<dbReference type="Proteomes" id="UP000183954">
    <property type="component" value="Unassembled WGS sequence"/>
</dbReference>
<accession>A0A1M6DL55</accession>
<proteinExistence type="predicted"/>
<reference evidence="2" key="1">
    <citation type="submission" date="2016-11" db="EMBL/GenBank/DDBJ databases">
        <authorList>
            <person name="Varghese N."/>
            <person name="Submissions S."/>
        </authorList>
    </citation>
    <scope>NUCLEOTIDE SEQUENCE [LARGE SCALE GENOMIC DNA]</scope>
    <source>
        <strain evidence="2">DSM 15449</strain>
    </source>
</reference>
<dbReference type="RefSeq" id="WP_073032446.1">
    <property type="nucleotide sequence ID" value="NZ_FQXJ01000024.1"/>
</dbReference>
<name>A0A1M6DL55_9FIRM</name>
<protein>
    <submittedName>
        <fullName evidence="1">Uncharacterized protein</fullName>
    </submittedName>
</protein>